<sequence>ENNKDKLHISLEDIQLMTENFSDRKCTEEGRYWKQYNGEMAHANGYITVIAKRFKIKFDKQRHHFLKELETLFEYKHKNIIGVAGYCQDMDEKIIVYEHMSNGRLNEHLDDTSITWMKRLKICIDVACGLHFLHTGGVTKDIPIMHRDIKSASILLESDWTAKISNLEFSLTSWEREDVEHVTDNAYGSLSYLDPEYEQNGYLTQKSDMYSLGVVLLEMLSGRLAWVEGCEDHSDSLGPLAKQYFKEAKLEELVFDGIKEQINPESLATFADISLSCLNDKGDERPDADEVVRQLKKAAEFQEDFDVWEPKLPRDYEEILRLLDMDKNTKKKDIYNKLCKGVLLEDREMCLSLGSNGEKHYMISAKRFSYKNRWAINWQHIPQSRFENVAEMCTLSNLKIKVKIRTRFLSPGVNYGVHLVFKFGGPRKFSTKPMYVNLMYKMGSDSFHAYFATWRDEDWMTIELCRFFNDKEDAYFQVLLESFSLYYCGRGAVYVEGIEFRVIDNVKQEKIEKTKEAQQLLKSNSDEGQMKQLPIVSEQNRRSEDGVANRVFLLKEVNKKKQLMLPAKEVLYESSNVKRFQLKPSTETRFQEVIELLPHQVLRINCKIQSQMLSQDTEYSCYLVFKLSEKCRALHCPVKVRDLPRRKNKEVKNIYFRPPSPWNLHDINHIPKQREDGWMEVNVWNFDSNHKLQDDCFWINLKLISYEGTMAGLIVCGLEFRPT</sequence>
<dbReference type="PANTHER" id="PTHR27003">
    <property type="entry name" value="OS07G0166700 PROTEIN"/>
    <property type="match status" value="1"/>
</dbReference>
<name>A0AAD5GRS0_AMBAR</name>
<evidence type="ECO:0000259" key="1">
    <source>
        <dbReference type="PROSITE" id="PS50011"/>
    </source>
</evidence>
<gene>
    <name evidence="2" type="ORF">M8C21_010216</name>
</gene>
<dbReference type="PANTHER" id="PTHR27003:SF471">
    <property type="entry name" value="VASCULAR ENDOTHELIAL GROWTH FACTOR RECEPTOR 2 (VEGFR2)-RELATED"/>
    <property type="match status" value="1"/>
</dbReference>
<evidence type="ECO:0000313" key="3">
    <source>
        <dbReference type="Proteomes" id="UP001206925"/>
    </source>
</evidence>
<dbReference type="InterPro" id="IPR011009">
    <property type="entry name" value="Kinase-like_dom_sf"/>
</dbReference>
<dbReference type="GO" id="GO:0005886">
    <property type="term" value="C:plasma membrane"/>
    <property type="evidence" value="ECO:0007669"/>
    <property type="project" value="TreeGrafter"/>
</dbReference>
<dbReference type="GO" id="GO:0005524">
    <property type="term" value="F:ATP binding"/>
    <property type="evidence" value="ECO:0007669"/>
    <property type="project" value="InterPro"/>
</dbReference>
<proteinExistence type="predicted"/>
<dbReference type="AlphaFoldDB" id="A0AAD5GRS0"/>
<dbReference type="GO" id="GO:0009506">
    <property type="term" value="C:plasmodesma"/>
    <property type="evidence" value="ECO:0007669"/>
    <property type="project" value="TreeGrafter"/>
</dbReference>
<organism evidence="2 3">
    <name type="scientific">Ambrosia artemisiifolia</name>
    <name type="common">Common ragweed</name>
    <dbReference type="NCBI Taxonomy" id="4212"/>
    <lineage>
        <taxon>Eukaryota</taxon>
        <taxon>Viridiplantae</taxon>
        <taxon>Streptophyta</taxon>
        <taxon>Embryophyta</taxon>
        <taxon>Tracheophyta</taxon>
        <taxon>Spermatophyta</taxon>
        <taxon>Magnoliopsida</taxon>
        <taxon>eudicotyledons</taxon>
        <taxon>Gunneridae</taxon>
        <taxon>Pentapetalae</taxon>
        <taxon>asterids</taxon>
        <taxon>campanulids</taxon>
        <taxon>Asterales</taxon>
        <taxon>Asteraceae</taxon>
        <taxon>Asteroideae</taxon>
        <taxon>Heliantheae alliance</taxon>
        <taxon>Heliantheae</taxon>
        <taxon>Ambrosia</taxon>
    </lineage>
</organism>
<dbReference type="GO" id="GO:0004714">
    <property type="term" value="F:transmembrane receptor protein tyrosine kinase activity"/>
    <property type="evidence" value="ECO:0007669"/>
    <property type="project" value="InterPro"/>
</dbReference>
<dbReference type="InterPro" id="IPR000719">
    <property type="entry name" value="Prot_kinase_dom"/>
</dbReference>
<dbReference type="Gene3D" id="1.10.510.10">
    <property type="entry name" value="Transferase(Phosphotransferase) domain 1"/>
    <property type="match status" value="1"/>
</dbReference>
<dbReference type="Pfam" id="PF14299">
    <property type="entry name" value="PP2"/>
    <property type="match status" value="2"/>
</dbReference>
<keyword evidence="3" id="KW-1185">Reference proteome</keyword>
<dbReference type="EMBL" id="JAMZMK010006199">
    <property type="protein sequence ID" value="KAI7750131.1"/>
    <property type="molecule type" value="Genomic_DNA"/>
</dbReference>
<dbReference type="InterPro" id="IPR045272">
    <property type="entry name" value="ANXUR1/2-like"/>
</dbReference>
<dbReference type="InterPro" id="IPR001245">
    <property type="entry name" value="Ser-Thr/Tyr_kinase_cat_dom"/>
</dbReference>
<protein>
    <recommendedName>
        <fullName evidence="1">Protein kinase domain-containing protein</fullName>
    </recommendedName>
</protein>
<evidence type="ECO:0000313" key="2">
    <source>
        <dbReference type="EMBL" id="KAI7750131.1"/>
    </source>
</evidence>
<dbReference type="Gene3D" id="3.30.200.20">
    <property type="entry name" value="Phosphorylase Kinase, domain 1"/>
    <property type="match status" value="1"/>
</dbReference>
<reference evidence="2" key="1">
    <citation type="submission" date="2022-06" db="EMBL/GenBank/DDBJ databases">
        <title>Uncovering the hologenomic basis of an extraordinary plant invasion.</title>
        <authorList>
            <person name="Bieker V.C."/>
            <person name="Martin M.D."/>
            <person name="Gilbert T."/>
            <person name="Hodgins K."/>
            <person name="Battlay P."/>
            <person name="Petersen B."/>
            <person name="Wilson J."/>
        </authorList>
    </citation>
    <scope>NUCLEOTIDE SEQUENCE</scope>
    <source>
        <strain evidence="2">AA19_3_7</strain>
        <tissue evidence="2">Leaf</tissue>
    </source>
</reference>
<comment type="caution">
    <text evidence="2">The sequence shown here is derived from an EMBL/GenBank/DDBJ whole genome shotgun (WGS) entry which is preliminary data.</text>
</comment>
<accession>A0AAD5GRS0</accession>
<dbReference type="SUPFAM" id="SSF56112">
    <property type="entry name" value="Protein kinase-like (PK-like)"/>
    <property type="match status" value="1"/>
</dbReference>
<dbReference type="Pfam" id="PF07714">
    <property type="entry name" value="PK_Tyr_Ser-Thr"/>
    <property type="match status" value="1"/>
</dbReference>
<feature type="non-terminal residue" evidence="2">
    <location>
        <position position="1"/>
    </location>
</feature>
<dbReference type="Proteomes" id="UP001206925">
    <property type="component" value="Unassembled WGS sequence"/>
</dbReference>
<dbReference type="PROSITE" id="PS50011">
    <property type="entry name" value="PROTEIN_KINASE_DOM"/>
    <property type="match status" value="1"/>
</dbReference>
<feature type="domain" description="Protein kinase" evidence="1">
    <location>
        <begin position="21"/>
        <end position="301"/>
    </location>
</feature>
<dbReference type="InterPro" id="IPR025886">
    <property type="entry name" value="PP2-like"/>
</dbReference>